<evidence type="ECO:0000313" key="2">
    <source>
        <dbReference type="Proteomes" id="UP001057375"/>
    </source>
</evidence>
<dbReference type="EMBL" id="BQXS01010013">
    <property type="protein sequence ID" value="GKT32592.1"/>
    <property type="molecule type" value="Genomic_DNA"/>
</dbReference>
<proteinExistence type="predicted"/>
<feature type="non-terminal residue" evidence="1">
    <location>
        <position position="265"/>
    </location>
</feature>
<name>A0ABQ5KJ90_9EUKA</name>
<organism evidence="1 2">
    <name type="scientific">Aduncisulcus paluster</name>
    <dbReference type="NCBI Taxonomy" id="2918883"/>
    <lineage>
        <taxon>Eukaryota</taxon>
        <taxon>Metamonada</taxon>
        <taxon>Carpediemonas-like organisms</taxon>
        <taxon>Aduncisulcus</taxon>
    </lineage>
</organism>
<reference evidence="1" key="1">
    <citation type="submission" date="2022-03" db="EMBL/GenBank/DDBJ databases">
        <title>Draft genome sequence of Aduncisulcus paluster, a free-living microaerophilic Fornicata.</title>
        <authorList>
            <person name="Yuyama I."/>
            <person name="Kume K."/>
            <person name="Tamura T."/>
            <person name="Inagaki Y."/>
            <person name="Hashimoto T."/>
        </authorList>
    </citation>
    <scope>NUCLEOTIDE SEQUENCE</scope>
    <source>
        <strain evidence="1">NY0171</strain>
    </source>
</reference>
<evidence type="ECO:0000313" key="1">
    <source>
        <dbReference type="EMBL" id="GKT32592.1"/>
    </source>
</evidence>
<sequence>MPFCASLTTTDDVVDANLRNDICLALDHTAYCDDLTVDDLQHLTSLNTYFVDSFAGLSAATNLTTLYVSNTDSVSKQLSTSDIEDLPTSLETLTLNNIDIAPNTDFSRLTSLRALYLTVGVVSSGDYWATQLSSLSPLFDSDNHYDVTVQGMFPSSLTTLSISGRTNVTFPGFFSSLALSDGSALPALTTLDLSGTSVYDLSPVPATVTSLNVMEHLIDDLDMDIDEDITLYLSLNPRDLSSIPSTVTELTLGTILYNLDFIDNL</sequence>
<gene>
    <name evidence="1" type="ORF">ADUPG1_006709</name>
</gene>
<comment type="caution">
    <text evidence="1">The sequence shown here is derived from an EMBL/GenBank/DDBJ whole genome shotgun (WGS) entry which is preliminary data.</text>
</comment>
<protein>
    <submittedName>
        <fullName evidence="1">Uncharacterized protein</fullName>
    </submittedName>
</protein>
<dbReference type="SUPFAM" id="SSF52058">
    <property type="entry name" value="L domain-like"/>
    <property type="match status" value="1"/>
</dbReference>
<dbReference type="Proteomes" id="UP001057375">
    <property type="component" value="Unassembled WGS sequence"/>
</dbReference>
<dbReference type="Gene3D" id="3.80.10.10">
    <property type="entry name" value="Ribonuclease Inhibitor"/>
    <property type="match status" value="1"/>
</dbReference>
<accession>A0ABQ5KJ90</accession>
<keyword evidence="2" id="KW-1185">Reference proteome</keyword>
<dbReference type="InterPro" id="IPR032675">
    <property type="entry name" value="LRR_dom_sf"/>
</dbReference>